<evidence type="ECO:0000256" key="1">
    <source>
        <dbReference type="ARBA" id="ARBA00022857"/>
    </source>
</evidence>
<dbReference type="PANTHER" id="PTHR43364">
    <property type="entry name" value="NADH-SPECIFIC METHYLGLYOXAL REDUCTASE-RELATED"/>
    <property type="match status" value="1"/>
</dbReference>
<evidence type="ECO:0000256" key="3">
    <source>
        <dbReference type="ARBA" id="ARBA00038157"/>
    </source>
</evidence>
<evidence type="ECO:0000259" key="4">
    <source>
        <dbReference type="Pfam" id="PF00248"/>
    </source>
</evidence>
<comment type="caution">
    <text evidence="5">The sequence shown here is derived from an EMBL/GenBank/DDBJ whole genome shotgun (WGS) entry which is preliminary data.</text>
</comment>
<keyword evidence="2" id="KW-0560">Oxidoreductase</keyword>
<evidence type="ECO:0000256" key="2">
    <source>
        <dbReference type="ARBA" id="ARBA00023002"/>
    </source>
</evidence>
<reference evidence="5 6" key="1">
    <citation type="submission" date="2015-07" db="EMBL/GenBank/DDBJ databases">
        <title>Comparative genomics of the Sigatoka disease complex on banana suggests a link between parallel evolutionary changes in Pseudocercospora fijiensis and Pseudocercospora eumusae and increased virulence on the banana host.</title>
        <authorList>
            <person name="Chang T.-C."/>
            <person name="Salvucci A."/>
            <person name="Crous P.W."/>
            <person name="Stergiopoulos I."/>
        </authorList>
    </citation>
    <scope>NUCLEOTIDE SEQUENCE [LARGE SCALE GENOMIC DNA]</scope>
    <source>
        <strain evidence="5 6">CBS 114824</strain>
    </source>
</reference>
<dbReference type="GO" id="GO:0016491">
    <property type="term" value="F:oxidoreductase activity"/>
    <property type="evidence" value="ECO:0007669"/>
    <property type="project" value="UniProtKB-KW"/>
</dbReference>
<keyword evidence="6" id="KW-1185">Reference proteome</keyword>
<dbReference type="AlphaFoldDB" id="A0A139H4Z2"/>
<dbReference type="Proteomes" id="UP000070133">
    <property type="component" value="Unassembled WGS sequence"/>
</dbReference>
<dbReference type="InterPro" id="IPR036812">
    <property type="entry name" value="NAD(P)_OxRdtase_dom_sf"/>
</dbReference>
<dbReference type="InterPro" id="IPR023210">
    <property type="entry name" value="NADP_OxRdtase_dom"/>
</dbReference>
<evidence type="ECO:0000313" key="6">
    <source>
        <dbReference type="Proteomes" id="UP000070133"/>
    </source>
</evidence>
<dbReference type="SUPFAM" id="SSF51430">
    <property type="entry name" value="NAD(P)-linked oxidoreductase"/>
    <property type="match status" value="1"/>
</dbReference>
<dbReference type="Gene3D" id="3.20.20.100">
    <property type="entry name" value="NADP-dependent oxidoreductase domain"/>
    <property type="match status" value="1"/>
</dbReference>
<dbReference type="OrthoDB" id="48988at2759"/>
<gene>
    <name evidence="5" type="ORF">AC578_9076</name>
</gene>
<dbReference type="Pfam" id="PF00248">
    <property type="entry name" value="Aldo_ket_red"/>
    <property type="match status" value="1"/>
</dbReference>
<dbReference type="PANTHER" id="PTHR43364:SF7">
    <property type="entry name" value="NADP-DEPENDENT OXIDOREDUCTASE DOMAIN-CONTAINING PROTEIN-RELATED"/>
    <property type="match status" value="1"/>
</dbReference>
<comment type="similarity">
    <text evidence="3">Belongs to the aldo/keto reductase family. Aldo/keto reductase 2 subfamily.</text>
</comment>
<name>A0A139H4Z2_9PEZI</name>
<sequence>MTAPAAQPPKSLLGRHRILAPTAGVYVSPICLGGMSFGDAWKSFMGECSKETTFEILDYFHDQGGNFIDTAASYQNEESEQWIGEWMASRGRRDEIVLATKYTNAYKSYLGTQVQQSNYGGNSRKSLHVSVEQSLKKLQTNYIDLLYVHYFDFSTKIPEMMHSLHHLVAQGKVLYLGISDTPAWIVVKANCYAREHSLTPFSVYQGRWSAAERDFEREIIPMAQDEGMALMPWGALGGGYFKSPDETKDAGGRTLNVSTGKEADVSVVLDRIAKEKNTLITSVALAYVLHKAPYVFPILGGRKVSHLKSNIEALRLRLTPKDIDDIESAYDFQIGFPHNFTTGANKAPRGPEDIVFTKRLGHFDYVQSPQPIVPHQGSLGDAITTSFLSEN</sequence>
<dbReference type="InterPro" id="IPR050523">
    <property type="entry name" value="AKR_Detox_Biosynth"/>
</dbReference>
<proteinExistence type="inferred from homology"/>
<accession>A0A139H4Z2</accession>
<dbReference type="STRING" id="321146.A0A139H4Z2"/>
<organism evidence="5 6">
    <name type="scientific">Pseudocercospora eumusae</name>
    <dbReference type="NCBI Taxonomy" id="321146"/>
    <lineage>
        <taxon>Eukaryota</taxon>
        <taxon>Fungi</taxon>
        <taxon>Dikarya</taxon>
        <taxon>Ascomycota</taxon>
        <taxon>Pezizomycotina</taxon>
        <taxon>Dothideomycetes</taxon>
        <taxon>Dothideomycetidae</taxon>
        <taxon>Mycosphaerellales</taxon>
        <taxon>Mycosphaerellaceae</taxon>
        <taxon>Pseudocercospora</taxon>
    </lineage>
</organism>
<feature type="domain" description="NADP-dependent oxidoreductase" evidence="4">
    <location>
        <begin position="29"/>
        <end position="330"/>
    </location>
</feature>
<evidence type="ECO:0000313" key="5">
    <source>
        <dbReference type="EMBL" id="KXS97482.1"/>
    </source>
</evidence>
<keyword evidence="1" id="KW-0521">NADP</keyword>
<protein>
    <recommendedName>
        <fullName evidence="4">NADP-dependent oxidoreductase domain-containing protein</fullName>
    </recommendedName>
</protein>
<dbReference type="EMBL" id="LFZN01000141">
    <property type="protein sequence ID" value="KXS97482.1"/>
    <property type="molecule type" value="Genomic_DNA"/>
</dbReference>